<dbReference type="GO" id="GO:0043410">
    <property type="term" value="P:positive regulation of MAPK cascade"/>
    <property type="evidence" value="ECO:0007669"/>
    <property type="project" value="InterPro"/>
</dbReference>
<keyword evidence="8" id="KW-0564">Palmitate</keyword>
<dbReference type="Ensembl" id="ENSSHAT00000049927.1">
    <property type="protein sequence ID" value="ENSSHAP00000033097.1"/>
    <property type="gene ID" value="ENSSHAG00000031221.1"/>
</dbReference>
<evidence type="ECO:0000313" key="14">
    <source>
        <dbReference type="Proteomes" id="UP000007648"/>
    </source>
</evidence>
<evidence type="ECO:0000256" key="4">
    <source>
        <dbReference type="ARBA" id="ARBA00016099"/>
    </source>
</evidence>
<accession>A0A7N4P4L7</accession>
<evidence type="ECO:0000256" key="10">
    <source>
        <dbReference type="ARBA" id="ARBA00023288"/>
    </source>
</evidence>
<dbReference type="PANTHER" id="PTHR13401">
    <property type="entry name" value="RAGULATOR COMPLEX PROTEIN LAMTOR1"/>
    <property type="match status" value="1"/>
</dbReference>
<evidence type="ECO:0000256" key="7">
    <source>
        <dbReference type="ARBA" id="ARBA00023136"/>
    </source>
</evidence>
<evidence type="ECO:0000256" key="8">
    <source>
        <dbReference type="ARBA" id="ARBA00023139"/>
    </source>
</evidence>
<dbReference type="InterPro" id="IPR028209">
    <property type="entry name" value="LAMTOR1/MEH1"/>
</dbReference>
<keyword evidence="6" id="KW-0967">Endosome</keyword>
<dbReference type="GeneTree" id="ENSGT01020000234506"/>
<dbReference type="GO" id="GO:0016197">
    <property type="term" value="P:endosomal transport"/>
    <property type="evidence" value="ECO:0007669"/>
    <property type="project" value="InterPro"/>
</dbReference>
<dbReference type="GO" id="GO:0001919">
    <property type="term" value="P:regulation of receptor recycling"/>
    <property type="evidence" value="ECO:0007669"/>
    <property type="project" value="InterPro"/>
</dbReference>
<evidence type="ECO:0000256" key="11">
    <source>
        <dbReference type="ARBA" id="ARBA00032695"/>
    </source>
</evidence>
<keyword evidence="7" id="KW-0472">Membrane</keyword>
<dbReference type="AlphaFoldDB" id="A0A7N4P4L7"/>
<dbReference type="Proteomes" id="UP000007648">
    <property type="component" value="Unassembled WGS sequence"/>
</dbReference>
<evidence type="ECO:0000256" key="12">
    <source>
        <dbReference type="SAM" id="MobiDB-lite"/>
    </source>
</evidence>
<evidence type="ECO:0000256" key="5">
    <source>
        <dbReference type="ARBA" id="ARBA00022707"/>
    </source>
</evidence>
<dbReference type="GO" id="GO:0032008">
    <property type="term" value="P:positive regulation of TOR signaling"/>
    <property type="evidence" value="ECO:0007669"/>
    <property type="project" value="InterPro"/>
</dbReference>
<dbReference type="GO" id="GO:0071986">
    <property type="term" value="C:Ragulator complex"/>
    <property type="evidence" value="ECO:0007669"/>
    <property type="project" value="InterPro"/>
</dbReference>
<evidence type="ECO:0000256" key="1">
    <source>
        <dbReference type="ARBA" id="ARBA00004122"/>
    </source>
</evidence>
<name>A0A7N4P4L7_SARHA</name>
<dbReference type="FunCoup" id="A0A7N4P4L7">
    <property type="interactions" value="1419"/>
</dbReference>
<dbReference type="Pfam" id="PF15454">
    <property type="entry name" value="LAMTOR"/>
    <property type="match status" value="1"/>
</dbReference>
<dbReference type="InParanoid" id="A0A7N4P4L7"/>
<dbReference type="GO" id="GO:0007040">
    <property type="term" value="P:lysosome organization"/>
    <property type="evidence" value="ECO:0007669"/>
    <property type="project" value="InterPro"/>
</dbReference>
<dbReference type="GO" id="GO:0045121">
    <property type="term" value="C:membrane raft"/>
    <property type="evidence" value="ECO:0007669"/>
    <property type="project" value="InterPro"/>
</dbReference>
<dbReference type="GO" id="GO:0031902">
    <property type="term" value="C:late endosome membrane"/>
    <property type="evidence" value="ECO:0007669"/>
    <property type="project" value="UniProtKB-SubCell"/>
</dbReference>
<dbReference type="GO" id="GO:0005085">
    <property type="term" value="F:guanyl-nucleotide exchange factor activity"/>
    <property type="evidence" value="ECO:0007669"/>
    <property type="project" value="TreeGrafter"/>
</dbReference>
<dbReference type="PANTHER" id="PTHR13401:SF2">
    <property type="entry name" value="RAGULATOR COMPLEX PROTEIN LAMTOR1"/>
    <property type="match status" value="1"/>
</dbReference>
<dbReference type="GO" id="GO:0071230">
    <property type="term" value="P:cellular response to amino acid stimulus"/>
    <property type="evidence" value="ECO:0007669"/>
    <property type="project" value="InterPro"/>
</dbReference>
<keyword evidence="9" id="KW-0458">Lysosome</keyword>
<sequence length="186" mass="20670">MGSCCCSCEEDDVSDQEEECARLLEPTSEPDGASTSDSVNDQDQEAILKSILAKTASSVIDVAAARSRRLGPHEFLDRTRLYHERLAKLSRPPASGSGRDRSCAWDGSSCGRGTSRGRLRRYWKKKETPASPLPTLTDYPHRVLADAQVPFADVQEAIHIAEDAHRAMQHVRVWPQEEVVVHFEVI</sequence>
<dbReference type="GO" id="GO:0005765">
    <property type="term" value="C:lysosomal membrane"/>
    <property type="evidence" value="ECO:0007669"/>
    <property type="project" value="UniProtKB-SubCell"/>
</dbReference>
<reference evidence="13" key="3">
    <citation type="submission" date="2025-09" db="UniProtKB">
        <authorList>
            <consortium name="Ensembl"/>
        </authorList>
    </citation>
    <scope>IDENTIFICATION</scope>
</reference>
<comment type="similarity">
    <text evidence="3">Belongs to the LAMTOR1 family.</text>
</comment>
<proteinExistence type="inferred from homology"/>
<evidence type="ECO:0000256" key="9">
    <source>
        <dbReference type="ARBA" id="ARBA00023228"/>
    </source>
</evidence>
<evidence type="ECO:0000313" key="13">
    <source>
        <dbReference type="Ensembl" id="ENSSHAP00000033097.1"/>
    </source>
</evidence>
<dbReference type="SMART" id="SM01262">
    <property type="entry name" value="LAMTOR"/>
    <property type="match status" value="1"/>
</dbReference>
<evidence type="ECO:0000256" key="3">
    <source>
        <dbReference type="ARBA" id="ARBA00010861"/>
    </source>
</evidence>
<evidence type="ECO:0000256" key="2">
    <source>
        <dbReference type="ARBA" id="ARBA00004577"/>
    </source>
</evidence>
<protein>
    <recommendedName>
        <fullName evidence="4">Ragulator complex protein LAMTOR1</fullName>
    </recommendedName>
    <alternativeName>
        <fullName evidence="11">Late endosomal/lysosomal adaptor and MAPK and MTOR activator 1</fullName>
    </alternativeName>
</protein>
<keyword evidence="14" id="KW-1185">Reference proteome</keyword>
<keyword evidence="10" id="KW-0449">Lipoprotein</keyword>
<keyword evidence="5" id="KW-0519">Myristate</keyword>
<comment type="subcellular location">
    <subcellularLocation>
        <location evidence="2">Late endosome membrane</location>
        <topology evidence="2">Lipid-anchor</topology>
        <orientation evidence="2">Cytoplasmic side</orientation>
    </subcellularLocation>
    <subcellularLocation>
        <location evidence="1">Lysosome membrane</location>
        <topology evidence="1">Lipid-anchor</topology>
        <orientation evidence="1">Cytoplasmic side</orientation>
    </subcellularLocation>
</comment>
<dbReference type="GO" id="GO:0060090">
    <property type="term" value="F:molecular adaptor activity"/>
    <property type="evidence" value="ECO:0007669"/>
    <property type="project" value="TreeGrafter"/>
</dbReference>
<reference evidence="13 14" key="1">
    <citation type="journal article" date="2011" name="Proc. Natl. Acad. Sci. U.S.A.">
        <title>Genetic diversity and population structure of the endangered marsupial Sarcophilus harrisii (Tasmanian devil).</title>
        <authorList>
            <person name="Miller W."/>
            <person name="Hayes V.M."/>
            <person name="Ratan A."/>
            <person name="Petersen D.C."/>
            <person name="Wittekindt N.E."/>
            <person name="Miller J."/>
            <person name="Walenz B."/>
            <person name="Knight J."/>
            <person name="Qi J."/>
            <person name="Zhao F."/>
            <person name="Wang Q."/>
            <person name="Bedoya-Reina O.C."/>
            <person name="Katiyar N."/>
            <person name="Tomsho L.P."/>
            <person name="Kasson L.M."/>
            <person name="Hardie R.A."/>
            <person name="Woodbridge P."/>
            <person name="Tindall E.A."/>
            <person name="Bertelsen M.F."/>
            <person name="Dixon D."/>
            <person name="Pyecroft S."/>
            <person name="Helgen K.M."/>
            <person name="Lesk A.M."/>
            <person name="Pringle T.H."/>
            <person name="Patterson N."/>
            <person name="Zhang Y."/>
            <person name="Kreiss A."/>
            <person name="Woods G.M."/>
            <person name="Jones M.E."/>
            <person name="Schuster S.C."/>
        </authorList>
    </citation>
    <scope>NUCLEOTIDE SEQUENCE [LARGE SCALE GENOMIC DNA]</scope>
</reference>
<organism evidence="13 14">
    <name type="scientific">Sarcophilus harrisii</name>
    <name type="common">Tasmanian devil</name>
    <name type="synonym">Sarcophilus laniarius</name>
    <dbReference type="NCBI Taxonomy" id="9305"/>
    <lineage>
        <taxon>Eukaryota</taxon>
        <taxon>Metazoa</taxon>
        <taxon>Chordata</taxon>
        <taxon>Craniata</taxon>
        <taxon>Vertebrata</taxon>
        <taxon>Euteleostomi</taxon>
        <taxon>Mammalia</taxon>
        <taxon>Metatheria</taxon>
        <taxon>Dasyuromorphia</taxon>
        <taxon>Dasyuridae</taxon>
        <taxon>Sarcophilus</taxon>
    </lineage>
</organism>
<evidence type="ECO:0000256" key="6">
    <source>
        <dbReference type="ARBA" id="ARBA00022753"/>
    </source>
</evidence>
<dbReference type="GO" id="GO:0042632">
    <property type="term" value="P:cholesterol homeostasis"/>
    <property type="evidence" value="ECO:0007669"/>
    <property type="project" value="InterPro"/>
</dbReference>
<feature type="region of interest" description="Disordered" evidence="12">
    <location>
        <begin position="19"/>
        <end position="42"/>
    </location>
</feature>
<reference evidence="13" key="2">
    <citation type="submission" date="2025-08" db="UniProtKB">
        <authorList>
            <consortium name="Ensembl"/>
        </authorList>
    </citation>
    <scope>IDENTIFICATION</scope>
</reference>